<keyword evidence="12" id="KW-0175">Coiled coil</keyword>
<dbReference type="EMBL" id="JAEMNX010000019">
    <property type="protein sequence ID" value="MBJ7538893.1"/>
    <property type="molecule type" value="Genomic_DNA"/>
</dbReference>
<evidence type="ECO:0000256" key="7">
    <source>
        <dbReference type="ARBA" id="ARBA00022737"/>
    </source>
</evidence>
<evidence type="ECO:0000256" key="9">
    <source>
        <dbReference type="ARBA" id="ARBA00022825"/>
    </source>
</evidence>
<accession>A0A934JS61</accession>
<keyword evidence="5 11" id="KW-0645">Protease</keyword>
<dbReference type="PANTHER" id="PTHR42884">
    <property type="entry name" value="PROPROTEIN CONVERTASE SUBTILISIN/KEXIN-RELATED"/>
    <property type="match status" value="1"/>
</dbReference>
<gene>
    <name evidence="14" type="ORF">I8J31_14500</name>
</gene>
<comment type="subcellular location">
    <subcellularLocation>
        <location evidence="2">Secreted</location>
    </subcellularLocation>
</comment>
<evidence type="ECO:0000256" key="6">
    <source>
        <dbReference type="ARBA" id="ARBA00022729"/>
    </source>
</evidence>
<dbReference type="GO" id="GO:0016485">
    <property type="term" value="P:protein processing"/>
    <property type="evidence" value="ECO:0007669"/>
    <property type="project" value="TreeGrafter"/>
</dbReference>
<dbReference type="Pfam" id="PF08548">
    <property type="entry name" value="Peptidase_M10_C"/>
    <property type="match status" value="1"/>
</dbReference>
<evidence type="ECO:0000256" key="5">
    <source>
        <dbReference type="ARBA" id="ARBA00022670"/>
    </source>
</evidence>
<dbReference type="SUPFAM" id="SSF51120">
    <property type="entry name" value="beta-Roll"/>
    <property type="match status" value="4"/>
</dbReference>
<dbReference type="PROSITE" id="PS51829">
    <property type="entry name" value="P_HOMO_B"/>
    <property type="match status" value="1"/>
</dbReference>
<feature type="active site" description="Charge relay system" evidence="11">
    <location>
        <position position="995"/>
    </location>
</feature>
<evidence type="ECO:0000256" key="3">
    <source>
        <dbReference type="ARBA" id="ARBA00005325"/>
    </source>
</evidence>
<sequence length="1842" mass="196189">MTTQQVLITTDDLAHAQSLLENGQLSEMYDYLASKGDRYSTLAKGVVEGNTVSGKAALEFMEHTAIQQGKAWGEAENQDIRVSMATSYLEALNSTLVDEGGVLQRELEAGEIEEFHDDVFEKSGLGVNAWTLKAPFTLLGEAEAQRYWGEVLESAGHFDKEIALTLSTVERLGDLYLTVQTTAVNQEEIDSTRQDINDWFGKLSNVDAILDITAVTAVATVGYIGDSITDTATTALDSAFATFEAFQNLFDQDGLEEEAFENGTNPDTYDHEVDVSTDFTHGNIEQETSTSEEVAADVQDGNVYNTGNASVNSSTANEGGTWSIANASITEGYQPGRSNLETNQVSNQVSDIWYSPLVSSEPTPAPVTPDPWDLSFIFDFSTDLAEIDPLVLDLDGDGIELTPFADQYLFFDIDNDGSQERTGWVGKDDGMLVHDLNADGQINDITETLSEYYGAEKGTGAIFDSSFAALASLDSNNDGVINASDEAFAELKVWQDANQDGVTDEGELQSLTDLGITELSLADSSDGAFIGGNEVKSNSTYVGANGGSQTLAAVNFIADPNGLSEQVDGTGKRIEVQEGSATYSVGDNNGETVDATDKAVSNIIGGIGNDVVTGNAEDNWLVGSLGEDQLSGGAGNDYLVADAADIEATQANIQGGDGFDIVQFVGDKGVTFNLQASQVEMAIGTDQADHLISGSSSQSIIDGGAGNDVIIGGSADDVLNGEEGSDTLYGHLGDDLIRGQRGDDRLVGGGGEDILQGGLGNDILFGNIGEDLLDGGQGNDYLDGGEGYDVAQYSGSYADYVVEANDDGTYRVTDRRTDSADGIDTLKDIEALNFADINEVRIDGDNPLPVKDSIRVSAEADGRTYRVAMSDLLVNDLDYQEDTLSLTEAFNAKGGTVSIEGDEVVFLLDEGFTGIPTFSYRVQDANGNNGVQVGVTNSTQTAEMSAQVTLILDHHPDDPNFVDQWYLSDINVLPVWQDYTGKGVTVAITEVGPWDGEEYGQIDYSHPDLLPNIDAESLRTQNPNIEPTQHATLVAGVIAAARNDIGSVGVAYDATLISAGISEGDVSALLNWQNYDVVNNSWGPEDQFSHTITNGVGEGFSYTLLENAVTYGRDSLGTIMVMAGGNDRQTGHDTNGSDLTNNRYGITVGAINAEGDLGNLQIASDPFSNPGSSILVSAPGSNITSTSRLVENEQGSTFGGDYETAQGTSFAAPIISGVVALMLEANPNLGWRDVQKILALTAKQIDDPNTEWQTNGATNLNGGGMHFSNDYGFGLVDAEAAVRLAESWSYQNTSANEEEAIYQSGEVNLAIPDDGNELSSTITVTDSIQLESIEVTFDLQHAQMGDVEIVLISPDGTESILVNRPGVAPSGETAGRGQGEFEGTWTTSSTHHWGEDSAGDWTLVLRDKVTGETGTLESWELRLYGEQGSEDDLYVFTSEFNGQINGLQGEIGGIDTINTAALTSNTVINLDGVSHINGHDFSLQISEDEKEALIVEIEAALAETQHSFSMVNSDLAATETQLEAANITLADGIITLGNLYTAVTEKEVIVNQAIANYNAWYESFGRGNELISNGSILLLDNTLDASDPRYIVKTYSAGNLGISEYEADYSAYQNVINIYNNANNDYNSSIDTHNALYSELLAVEESIPLLAAEVAELENQVLTLQQELQVLEDELSSVSSIASNALIENAVSGIGDDQLIGNQADNILSAGRGNDVLTGAEGNDALYGGDGNDTYHYQKGDGNDVIDDFSGSDVLILKDINASEVSISREGNDAVITVNPTGETIRLSNQFLFSVINTITFANDEQWSEEDIAEYASWIRGTEANDTLSGSTGDDHLEGGKG</sequence>
<evidence type="ECO:0000256" key="1">
    <source>
        <dbReference type="ARBA" id="ARBA00001913"/>
    </source>
</evidence>
<dbReference type="InterPro" id="IPR018511">
    <property type="entry name" value="Hemolysin-typ_Ca-bd_CS"/>
</dbReference>
<keyword evidence="4" id="KW-0964">Secreted</keyword>
<dbReference type="InterPro" id="IPR013858">
    <property type="entry name" value="Peptidase_M10B_C"/>
</dbReference>
<dbReference type="InterPro" id="IPR011049">
    <property type="entry name" value="Serralysin-like_metalloprot_C"/>
</dbReference>
<evidence type="ECO:0000256" key="4">
    <source>
        <dbReference type="ARBA" id="ARBA00022525"/>
    </source>
</evidence>
<evidence type="ECO:0000256" key="10">
    <source>
        <dbReference type="ARBA" id="ARBA00022837"/>
    </source>
</evidence>
<dbReference type="GO" id="GO:0005737">
    <property type="term" value="C:cytoplasm"/>
    <property type="evidence" value="ECO:0007669"/>
    <property type="project" value="UniProtKB-ARBA"/>
</dbReference>
<feature type="active site" description="Charge relay system" evidence="11">
    <location>
        <position position="1030"/>
    </location>
</feature>
<comment type="cofactor">
    <cofactor evidence="1">
        <name>Ca(2+)</name>
        <dbReference type="ChEBI" id="CHEBI:29108"/>
    </cofactor>
</comment>
<evidence type="ECO:0000256" key="12">
    <source>
        <dbReference type="SAM" id="Coils"/>
    </source>
</evidence>
<name>A0A934JS61_9GAMM</name>
<dbReference type="Pfam" id="PF00353">
    <property type="entry name" value="HemolysinCabind"/>
    <property type="match status" value="5"/>
</dbReference>
<feature type="coiled-coil region" evidence="12">
    <location>
        <begin position="1640"/>
        <end position="1674"/>
    </location>
</feature>
<keyword evidence="15" id="KW-1185">Reference proteome</keyword>
<dbReference type="GO" id="GO:0012505">
    <property type="term" value="C:endomembrane system"/>
    <property type="evidence" value="ECO:0007669"/>
    <property type="project" value="UniProtKB-ARBA"/>
</dbReference>
<organism evidence="14 15">
    <name type="scientific">Marinomonas transparens</name>
    <dbReference type="NCBI Taxonomy" id="2795388"/>
    <lineage>
        <taxon>Bacteria</taxon>
        <taxon>Pseudomonadati</taxon>
        <taxon>Pseudomonadota</taxon>
        <taxon>Gammaproteobacteria</taxon>
        <taxon>Oceanospirillales</taxon>
        <taxon>Oceanospirillaceae</taxon>
        <taxon>Marinomonas</taxon>
    </lineage>
</organism>
<keyword evidence="7" id="KW-0677">Repeat</keyword>
<dbReference type="GO" id="GO:0005509">
    <property type="term" value="F:calcium ion binding"/>
    <property type="evidence" value="ECO:0007669"/>
    <property type="project" value="InterPro"/>
</dbReference>
<evidence type="ECO:0000256" key="11">
    <source>
        <dbReference type="PROSITE-ProRule" id="PRU01240"/>
    </source>
</evidence>
<comment type="caution">
    <text evidence="14">The sequence shown here is derived from an EMBL/GenBank/DDBJ whole genome shotgun (WGS) entry which is preliminary data.</text>
</comment>
<dbReference type="GO" id="GO:0016020">
    <property type="term" value="C:membrane"/>
    <property type="evidence" value="ECO:0007669"/>
    <property type="project" value="TreeGrafter"/>
</dbReference>
<evidence type="ECO:0000256" key="8">
    <source>
        <dbReference type="ARBA" id="ARBA00022801"/>
    </source>
</evidence>
<keyword evidence="10" id="KW-0106">Calcium</keyword>
<dbReference type="InterPro" id="IPR023828">
    <property type="entry name" value="Peptidase_S8_Ser-AS"/>
</dbReference>
<dbReference type="Pfam" id="PF01483">
    <property type="entry name" value="P_proprotein"/>
    <property type="match status" value="1"/>
</dbReference>
<evidence type="ECO:0000256" key="2">
    <source>
        <dbReference type="ARBA" id="ARBA00004613"/>
    </source>
</evidence>
<dbReference type="InterPro" id="IPR002884">
    <property type="entry name" value="P_dom"/>
</dbReference>
<dbReference type="PROSITE" id="PS51892">
    <property type="entry name" value="SUBTILASE"/>
    <property type="match status" value="1"/>
</dbReference>
<dbReference type="PROSITE" id="PS00330">
    <property type="entry name" value="HEMOLYSIN_CALCIUM"/>
    <property type="match status" value="4"/>
</dbReference>
<dbReference type="GO" id="GO:0004252">
    <property type="term" value="F:serine-type endopeptidase activity"/>
    <property type="evidence" value="ECO:0007669"/>
    <property type="project" value="UniProtKB-UniRule"/>
</dbReference>
<reference evidence="14" key="1">
    <citation type="submission" date="2020-12" db="EMBL/GenBank/DDBJ databases">
        <title>Marinomonas arctica sp. nov., a psychrotolerant bacterium isolated from the Arctic.</title>
        <authorList>
            <person name="Zhang Y."/>
        </authorList>
    </citation>
    <scope>NUCLEOTIDE SEQUENCE</scope>
    <source>
        <strain evidence="14">C1424</strain>
    </source>
</reference>
<dbReference type="InterPro" id="IPR000209">
    <property type="entry name" value="Peptidase_S8/S53_dom"/>
</dbReference>
<protein>
    <submittedName>
        <fullName evidence="14">S8 family serine peptidase</fullName>
    </submittedName>
</protein>
<dbReference type="InterPro" id="IPR036852">
    <property type="entry name" value="Peptidase_S8/S53_dom_sf"/>
</dbReference>
<proteinExistence type="inferred from homology"/>
<feature type="domain" description="P/Homo B" evidence="13">
    <location>
        <begin position="1296"/>
        <end position="1429"/>
    </location>
</feature>
<dbReference type="GO" id="GO:0005615">
    <property type="term" value="C:extracellular space"/>
    <property type="evidence" value="ECO:0007669"/>
    <property type="project" value="InterPro"/>
</dbReference>
<keyword evidence="6" id="KW-0732">Signal</keyword>
<dbReference type="InterPro" id="IPR008979">
    <property type="entry name" value="Galactose-bd-like_sf"/>
</dbReference>
<feature type="non-terminal residue" evidence="14">
    <location>
        <position position="1842"/>
    </location>
</feature>
<dbReference type="SUPFAM" id="SSF49785">
    <property type="entry name" value="Galactose-binding domain-like"/>
    <property type="match status" value="1"/>
</dbReference>
<dbReference type="PRINTS" id="PR00723">
    <property type="entry name" value="SUBTILISIN"/>
</dbReference>
<dbReference type="PRINTS" id="PR00313">
    <property type="entry name" value="CABNDNGRPT"/>
</dbReference>
<feature type="active site" description="Charge relay system" evidence="11">
    <location>
        <position position="1209"/>
    </location>
</feature>
<dbReference type="SUPFAM" id="SSF52743">
    <property type="entry name" value="Subtilisin-like"/>
    <property type="match status" value="1"/>
</dbReference>
<dbReference type="Gene3D" id="2.60.120.260">
    <property type="entry name" value="Galactose-binding domain-like"/>
    <property type="match status" value="1"/>
</dbReference>
<dbReference type="InterPro" id="IPR015500">
    <property type="entry name" value="Peptidase_S8_subtilisin-rel"/>
</dbReference>
<comment type="similarity">
    <text evidence="3">Belongs to the peptidase S8 family. Furin subfamily.</text>
</comment>
<evidence type="ECO:0000313" key="14">
    <source>
        <dbReference type="EMBL" id="MBJ7538893.1"/>
    </source>
</evidence>
<evidence type="ECO:0000313" key="15">
    <source>
        <dbReference type="Proteomes" id="UP000628710"/>
    </source>
</evidence>
<dbReference type="Gene3D" id="3.40.50.200">
    <property type="entry name" value="Peptidase S8/S53 domain"/>
    <property type="match status" value="1"/>
</dbReference>
<dbReference type="CDD" id="cd04059">
    <property type="entry name" value="Peptidases_S8_Protein_convertases_Kexins_Furin-like"/>
    <property type="match status" value="1"/>
</dbReference>
<evidence type="ECO:0000259" key="13">
    <source>
        <dbReference type="PROSITE" id="PS51829"/>
    </source>
</evidence>
<dbReference type="Gene3D" id="2.150.10.10">
    <property type="entry name" value="Serralysin-like metalloprotease, C-terminal"/>
    <property type="match status" value="4"/>
</dbReference>
<keyword evidence="9 11" id="KW-0720">Serine protease</keyword>
<dbReference type="InterPro" id="IPR001343">
    <property type="entry name" value="Hemolysn_Ca-bd"/>
</dbReference>
<dbReference type="Pfam" id="PF17963">
    <property type="entry name" value="Big_9"/>
    <property type="match status" value="1"/>
</dbReference>
<dbReference type="Proteomes" id="UP000628710">
    <property type="component" value="Unassembled WGS sequence"/>
</dbReference>
<dbReference type="PROSITE" id="PS00138">
    <property type="entry name" value="SUBTILASE_SER"/>
    <property type="match status" value="1"/>
</dbReference>
<dbReference type="InterPro" id="IPR034182">
    <property type="entry name" value="Kexin/furin"/>
</dbReference>
<keyword evidence="8 11" id="KW-0378">Hydrolase</keyword>
<dbReference type="PANTHER" id="PTHR42884:SF14">
    <property type="entry name" value="NEUROENDOCRINE CONVERTASE 1"/>
    <property type="match status" value="1"/>
</dbReference>
<dbReference type="Pfam" id="PF00082">
    <property type="entry name" value="Peptidase_S8"/>
    <property type="match status" value="1"/>
</dbReference>
<dbReference type="RefSeq" id="WP_199469302.1">
    <property type="nucleotide sequence ID" value="NZ_JAEMNX010000019.1"/>
</dbReference>